<evidence type="ECO:0000256" key="6">
    <source>
        <dbReference type="SAM" id="Phobius"/>
    </source>
</evidence>
<accession>A0A177ETT0</accession>
<sequence>MAAKDETKPDVELQEESHLRVSSDGKVSLSKVAVQVAPAIAQFSEQEQRKIVRRIDIRIIPILSAVYTVALIDRANLGIASIAGMGEDLELSVGMRYSIATLAMFVTYIIFELPSTVLLRVMGPRIVLSFVTMSWCVTLIGFGFVKNWHALTGMRALLIVALLSLKLWRANKGQAMGTVIIEGQEGFRYTL</sequence>
<keyword evidence="2" id="KW-0813">Transport</keyword>
<dbReference type="Proteomes" id="UP000077002">
    <property type="component" value="Unassembled WGS sequence"/>
</dbReference>
<dbReference type="GO" id="GO:0016020">
    <property type="term" value="C:membrane"/>
    <property type="evidence" value="ECO:0007669"/>
    <property type="project" value="UniProtKB-SubCell"/>
</dbReference>
<dbReference type="AlphaFoldDB" id="A0A177ETT0"/>
<keyword evidence="4 6" id="KW-1133">Transmembrane helix</keyword>
<reference evidence="7 8" key="1">
    <citation type="submission" date="2016-03" db="EMBL/GenBank/DDBJ databases">
        <title>Draft genome sequence of the Fonsecaea monophora CBS 269.37.</title>
        <authorList>
            <person name="Bombassaro A."/>
            <person name="Vinicius W.A."/>
            <person name="De Hoog S."/>
            <person name="Sun J."/>
            <person name="Souza E.M."/>
            <person name="Raittz R.T."/>
            <person name="Costa F."/>
            <person name="Leao A.C."/>
            <person name="Tadra-Sfeir M.Z."/>
            <person name="Baura V."/>
            <person name="Balsanelli E."/>
            <person name="Pedrosa F.O."/>
            <person name="Moreno L.F."/>
            <person name="Steffens M.B."/>
            <person name="Xi L."/>
            <person name="Bocca A.L."/>
            <person name="Felipe M.S."/>
            <person name="Teixeira M."/>
            <person name="Telles Filho F.Q."/>
            <person name="Azevedo C.M."/>
            <person name="Gomes R."/>
            <person name="Vicente V.A."/>
        </authorList>
    </citation>
    <scope>NUCLEOTIDE SEQUENCE [LARGE SCALE GENOMIC DNA]</scope>
    <source>
        <strain evidence="7 8">CBS 269.37</strain>
    </source>
</reference>
<evidence type="ECO:0000313" key="7">
    <source>
        <dbReference type="EMBL" id="OAG35424.1"/>
    </source>
</evidence>
<feature type="transmembrane region" description="Helical" evidence="6">
    <location>
        <begin position="97"/>
        <end position="119"/>
    </location>
</feature>
<gene>
    <name evidence="7" type="ORF">AYO21_10374</name>
</gene>
<feature type="transmembrane region" description="Helical" evidence="6">
    <location>
        <begin position="59"/>
        <end position="85"/>
    </location>
</feature>
<feature type="transmembrane region" description="Helical" evidence="6">
    <location>
        <begin position="126"/>
        <end position="144"/>
    </location>
</feature>
<dbReference type="PANTHER" id="PTHR43791">
    <property type="entry name" value="PERMEASE-RELATED"/>
    <property type="match status" value="1"/>
</dbReference>
<evidence type="ECO:0000256" key="5">
    <source>
        <dbReference type="ARBA" id="ARBA00023136"/>
    </source>
</evidence>
<keyword evidence="5 6" id="KW-0472">Membrane</keyword>
<evidence type="ECO:0008006" key="9">
    <source>
        <dbReference type="Google" id="ProtNLM"/>
    </source>
</evidence>
<proteinExistence type="predicted"/>
<evidence type="ECO:0000313" key="8">
    <source>
        <dbReference type="Proteomes" id="UP000077002"/>
    </source>
</evidence>
<dbReference type="InterPro" id="IPR036259">
    <property type="entry name" value="MFS_trans_sf"/>
</dbReference>
<keyword evidence="8" id="KW-1185">Reference proteome</keyword>
<dbReference type="Gene3D" id="1.20.1250.20">
    <property type="entry name" value="MFS general substrate transporter like domains"/>
    <property type="match status" value="1"/>
</dbReference>
<dbReference type="RefSeq" id="XP_022507376.1">
    <property type="nucleotide sequence ID" value="XM_022660295.1"/>
</dbReference>
<evidence type="ECO:0000256" key="4">
    <source>
        <dbReference type="ARBA" id="ARBA00022989"/>
    </source>
</evidence>
<dbReference type="PANTHER" id="PTHR43791:SF3">
    <property type="entry name" value="MAJOR FACILITATOR SUPERFAMILY (MFS) PROFILE DOMAIN-CONTAINING PROTEIN"/>
    <property type="match status" value="1"/>
</dbReference>
<dbReference type="OrthoDB" id="4476421at2759"/>
<comment type="caution">
    <text evidence="7">The sequence shown here is derived from an EMBL/GenBank/DDBJ whole genome shotgun (WGS) entry which is preliminary data.</text>
</comment>
<dbReference type="SUPFAM" id="SSF103473">
    <property type="entry name" value="MFS general substrate transporter"/>
    <property type="match status" value="1"/>
</dbReference>
<evidence type="ECO:0000256" key="3">
    <source>
        <dbReference type="ARBA" id="ARBA00022692"/>
    </source>
</evidence>
<evidence type="ECO:0000256" key="1">
    <source>
        <dbReference type="ARBA" id="ARBA00004141"/>
    </source>
</evidence>
<feature type="transmembrane region" description="Helical" evidence="6">
    <location>
        <begin position="150"/>
        <end position="168"/>
    </location>
</feature>
<keyword evidence="3 6" id="KW-0812">Transmembrane</keyword>
<comment type="subcellular location">
    <subcellularLocation>
        <location evidence="1">Membrane</location>
        <topology evidence="1">Multi-pass membrane protein</topology>
    </subcellularLocation>
</comment>
<dbReference type="GO" id="GO:0022857">
    <property type="term" value="F:transmembrane transporter activity"/>
    <property type="evidence" value="ECO:0007669"/>
    <property type="project" value="TreeGrafter"/>
</dbReference>
<organism evidence="7 8">
    <name type="scientific">Fonsecaea monophora</name>
    <dbReference type="NCBI Taxonomy" id="254056"/>
    <lineage>
        <taxon>Eukaryota</taxon>
        <taxon>Fungi</taxon>
        <taxon>Dikarya</taxon>
        <taxon>Ascomycota</taxon>
        <taxon>Pezizomycotina</taxon>
        <taxon>Eurotiomycetes</taxon>
        <taxon>Chaetothyriomycetidae</taxon>
        <taxon>Chaetothyriales</taxon>
        <taxon>Herpotrichiellaceae</taxon>
        <taxon>Fonsecaea</taxon>
    </lineage>
</organism>
<protein>
    <recommendedName>
        <fullName evidence="9">Major facilitator superfamily (MFS) profile domain-containing protein</fullName>
    </recommendedName>
</protein>
<evidence type="ECO:0000256" key="2">
    <source>
        <dbReference type="ARBA" id="ARBA00022448"/>
    </source>
</evidence>
<dbReference type="EMBL" id="LVKK01000118">
    <property type="protein sequence ID" value="OAG35424.1"/>
    <property type="molecule type" value="Genomic_DNA"/>
</dbReference>
<name>A0A177ETT0_9EURO</name>
<dbReference type="GeneID" id="34605496"/>